<dbReference type="EMBL" id="GBRH01217290">
    <property type="protein sequence ID" value="JAD80605.1"/>
    <property type="molecule type" value="Transcribed_RNA"/>
</dbReference>
<reference evidence="1" key="1">
    <citation type="submission" date="2014-09" db="EMBL/GenBank/DDBJ databases">
        <authorList>
            <person name="Magalhaes I.L.F."/>
            <person name="Oliveira U."/>
            <person name="Santos F.R."/>
            <person name="Vidigal T.H.D.A."/>
            <person name="Brescovit A.D."/>
            <person name="Santos A.J."/>
        </authorList>
    </citation>
    <scope>NUCLEOTIDE SEQUENCE</scope>
    <source>
        <tissue evidence="1">Shoot tissue taken approximately 20 cm above the soil surface</tissue>
    </source>
</reference>
<evidence type="ECO:0000313" key="1">
    <source>
        <dbReference type="EMBL" id="JAD80605.1"/>
    </source>
</evidence>
<proteinExistence type="predicted"/>
<accession>A0A0A9D4R2</accession>
<dbReference type="AlphaFoldDB" id="A0A0A9D4R2"/>
<organism evidence="1">
    <name type="scientific">Arundo donax</name>
    <name type="common">Giant reed</name>
    <name type="synonym">Donax arundinaceus</name>
    <dbReference type="NCBI Taxonomy" id="35708"/>
    <lineage>
        <taxon>Eukaryota</taxon>
        <taxon>Viridiplantae</taxon>
        <taxon>Streptophyta</taxon>
        <taxon>Embryophyta</taxon>
        <taxon>Tracheophyta</taxon>
        <taxon>Spermatophyta</taxon>
        <taxon>Magnoliopsida</taxon>
        <taxon>Liliopsida</taxon>
        <taxon>Poales</taxon>
        <taxon>Poaceae</taxon>
        <taxon>PACMAD clade</taxon>
        <taxon>Arundinoideae</taxon>
        <taxon>Arundineae</taxon>
        <taxon>Arundo</taxon>
    </lineage>
</organism>
<sequence>MQFLSIPKTQSRSMPILKFWKKWRQLYKQISKFDPGLTVYARPMRI</sequence>
<reference evidence="1" key="2">
    <citation type="journal article" date="2015" name="Data Brief">
        <title>Shoot transcriptome of the giant reed, Arundo donax.</title>
        <authorList>
            <person name="Barrero R.A."/>
            <person name="Guerrero F.D."/>
            <person name="Moolhuijzen P."/>
            <person name="Goolsby J.A."/>
            <person name="Tidwell J."/>
            <person name="Bellgard S.E."/>
            <person name="Bellgard M.I."/>
        </authorList>
    </citation>
    <scope>NUCLEOTIDE SEQUENCE</scope>
    <source>
        <tissue evidence="1">Shoot tissue taken approximately 20 cm above the soil surface</tissue>
    </source>
</reference>
<name>A0A0A9D4R2_ARUDO</name>
<protein>
    <submittedName>
        <fullName evidence="1">Uncharacterized protein</fullName>
    </submittedName>
</protein>